<name>A0ABY4MFX4_9ACTN</name>
<evidence type="ECO:0000313" key="3">
    <source>
        <dbReference type="Proteomes" id="UP000830115"/>
    </source>
</evidence>
<keyword evidence="1" id="KW-0732">Signal</keyword>
<dbReference type="EMBL" id="CP086322">
    <property type="protein sequence ID" value="UQA96709.1"/>
    <property type="molecule type" value="Genomic_DNA"/>
</dbReference>
<dbReference type="RefSeq" id="WP_248867632.1">
    <property type="nucleotide sequence ID" value="NZ_CP086322.1"/>
</dbReference>
<proteinExistence type="predicted"/>
<evidence type="ECO:0000256" key="1">
    <source>
        <dbReference type="SAM" id="SignalP"/>
    </source>
</evidence>
<keyword evidence="3" id="KW-1185">Reference proteome</keyword>
<accession>A0ABY4MFX4</accession>
<dbReference type="Proteomes" id="UP000830115">
    <property type="component" value="Chromosome"/>
</dbReference>
<reference evidence="2" key="1">
    <citation type="submission" date="2021-10" db="EMBL/GenBank/DDBJ databases">
        <title>Streptomyces nigrumlapis sp.nov.,an antimicrobial producing actinobacterium isolated from Black Gobi rocks.</title>
        <authorList>
            <person name="Wen Y."/>
            <person name="Zhang W."/>
            <person name="Liu X.G."/>
        </authorList>
    </citation>
    <scope>NUCLEOTIDE SEQUENCE</scope>
    <source>
        <strain evidence="2">ST13-2-2</strain>
    </source>
</reference>
<dbReference type="PROSITE" id="PS51257">
    <property type="entry name" value="PROKAR_LIPOPROTEIN"/>
    <property type="match status" value="1"/>
</dbReference>
<feature type="signal peptide" evidence="1">
    <location>
        <begin position="1"/>
        <end position="32"/>
    </location>
</feature>
<evidence type="ECO:0008006" key="4">
    <source>
        <dbReference type="Google" id="ProtNLM"/>
    </source>
</evidence>
<gene>
    <name evidence="2" type="ORF">K9S39_36895</name>
</gene>
<evidence type="ECO:0000313" key="2">
    <source>
        <dbReference type="EMBL" id="UQA96709.1"/>
    </source>
</evidence>
<sequence>MRKIARTVKGAAKKLWSLLFVCLVLAVSACSAGGPSKRELRKIATSTEVQKLRDQTKRTLHDRVREIESGVPWLRPLSVVTADTCSDTRGNSHLFDPNPPKKQSMICGINAYIIFSSKKRPVQVVKDVRSAGVTEWTQSSIDDIFDYYGKNKETRSSGYRPSLSTSYELSISESLSWDDRGRPASMHLSKKSLWSEITRRYSNKSIEELREDHGTIYIWTLHGGNYFKAT</sequence>
<organism evidence="2 3">
    <name type="scientific">Streptomyces halobius</name>
    <dbReference type="NCBI Taxonomy" id="2879846"/>
    <lineage>
        <taxon>Bacteria</taxon>
        <taxon>Bacillati</taxon>
        <taxon>Actinomycetota</taxon>
        <taxon>Actinomycetes</taxon>
        <taxon>Kitasatosporales</taxon>
        <taxon>Streptomycetaceae</taxon>
        <taxon>Streptomyces</taxon>
    </lineage>
</organism>
<protein>
    <recommendedName>
        <fullName evidence="4">Lipoprotein</fullName>
    </recommendedName>
</protein>
<feature type="chain" id="PRO_5046368163" description="Lipoprotein" evidence="1">
    <location>
        <begin position="33"/>
        <end position="230"/>
    </location>
</feature>